<evidence type="ECO:0000313" key="5">
    <source>
        <dbReference type="EMBL" id="GAU89953.1"/>
    </source>
</evidence>
<keyword evidence="2" id="KW-0175">Coiled coil</keyword>
<dbReference type="InterPro" id="IPR029033">
    <property type="entry name" value="His_PPase_superfam"/>
</dbReference>
<feature type="compositionally biased region" description="Polar residues" evidence="3">
    <location>
        <begin position="133"/>
        <end position="145"/>
    </location>
</feature>
<keyword evidence="4" id="KW-0732">Signal</keyword>
<comment type="similarity">
    <text evidence="1">Belongs to the phosphoglycerate mutase family. BPG-dependent PGAM subfamily.</text>
</comment>
<evidence type="ECO:0000256" key="4">
    <source>
        <dbReference type="SAM" id="SignalP"/>
    </source>
</evidence>
<dbReference type="GO" id="GO:0004722">
    <property type="term" value="F:protein serine/threonine phosphatase activity"/>
    <property type="evidence" value="ECO:0007669"/>
    <property type="project" value="TreeGrafter"/>
</dbReference>
<dbReference type="PANTHER" id="PTHR20935:SF0">
    <property type="entry name" value="SERINE_THREONINE-PROTEIN PHOSPHATASE PGAM5, MITOCHONDRIAL"/>
    <property type="match status" value="1"/>
</dbReference>
<dbReference type="InterPro" id="IPR051021">
    <property type="entry name" value="Mito_Ser/Thr_phosphatase"/>
</dbReference>
<dbReference type="Gene3D" id="3.40.50.1240">
    <property type="entry name" value="Phosphoglycerate mutase-like"/>
    <property type="match status" value="1"/>
</dbReference>
<dbReference type="GO" id="GO:0090141">
    <property type="term" value="P:positive regulation of mitochondrial fission"/>
    <property type="evidence" value="ECO:0007669"/>
    <property type="project" value="TreeGrafter"/>
</dbReference>
<proteinExistence type="inferred from homology"/>
<protein>
    <submittedName>
        <fullName evidence="5">Uncharacterized protein</fullName>
    </submittedName>
</protein>
<sequence length="518" mass="58682">MARQCQFILLVSLVVLLDLRTSASVSRQGVKSAAERSLFAFDNGQYPVSDSIATSEEALNNRLGSNEQSAGRTRADAAFQTSFHETLASRISQAVHLRPPAEGDMTVQHDHPVFPGSAHHQLSFRRLRPVSGGYQQEENPASRPTNGEVFDFRPQVPASTATTKSTDFDAEFSRKKTVQLEKELQDARRELSFSKKAFLELWTQLNTTEKERANAQELKVIFENANSALKLENDQIANQLTLEKVKNRQYQIQLREASKHLDLTNATEKLYNVLAVEFPKSNKSLNNSWDPEETIYEGERWLQNWDGREPVLGQHNVTATRVVFLIRHGHYLFSLPEEQITMTSLGMEQMEATGLALSMLKVKWHKTFVHSSKLRTKQAASIIAKHLDPNITLESTPLIWSCADEKDKERRQIAFNTIMHRASPEQKTTSYELIMTHSSIIRYFTERSMQLPMGSIGMPLIHGSVTRIEIPPDGRVLLREYGEFSHLPRNLITASNAKWVGMDSYTTAPNTTDLRTDT</sequence>
<reference evidence="5 6" key="1">
    <citation type="journal article" date="2016" name="Nat. Commun.">
        <title>Extremotolerant tardigrade genome and improved radiotolerance of human cultured cells by tardigrade-unique protein.</title>
        <authorList>
            <person name="Hashimoto T."/>
            <person name="Horikawa D.D."/>
            <person name="Saito Y."/>
            <person name="Kuwahara H."/>
            <person name="Kozuka-Hata H."/>
            <person name="Shin-I T."/>
            <person name="Minakuchi Y."/>
            <person name="Ohishi K."/>
            <person name="Motoyama A."/>
            <person name="Aizu T."/>
            <person name="Enomoto A."/>
            <person name="Kondo K."/>
            <person name="Tanaka S."/>
            <person name="Hara Y."/>
            <person name="Koshikawa S."/>
            <person name="Sagara H."/>
            <person name="Miura T."/>
            <person name="Yokobori S."/>
            <person name="Miyagawa K."/>
            <person name="Suzuki Y."/>
            <person name="Kubo T."/>
            <person name="Oyama M."/>
            <person name="Kohara Y."/>
            <person name="Fujiyama A."/>
            <person name="Arakawa K."/>
            <person name="Katayama T."/>
            <person name="Toyoda A."/>
            <person name="Kunieda T."/>
        </authorList>
    </citation>
    <scope>NUCLEOTIDE SEQUENCE [LARGE SCALE GENOMIC DNA]</scope>
    <source>
        <strain evidence="5 6">YOKOZUNA-1</strain>
    </source>
</reference>
<dbReference type="AlphaFoldDB" id="A0A1D1UU91"/>
<dbReference type="Proteomes" id="UP000186922">
    <property type="component" value="Unassembled WGS sequence"/>
</dbReference>
<feature type="coiled-coil region" evidence="2">
    <location>
        <begin position="170"/>
        <end position="197"/>
    </location>
</feature>
<evidence type="ECO:0000256" key="3">
    <source>
        <dbReference type="SAM" id="MobiDB-lite"/>
    </source>
</evidence>
<evidence type="ECO:0000256" key="1">
    <source>
        <dbReference type="ARBA" id="ARBA00006717"/>
    </source>
</evidence>
<accession>A0A1D1UU91</accession>
<evidence type="ECO:0000313" key="6">
    <source>
        <dbReference type="Proteomes" id="UP000186922"/>
    </source>
</evidence>
<gene>
    <name evidence="5" type="primary">RvY_02443-1</name>
    <name evidence="5" type="synonym">RvY_02443.1</name>
    <name evidence="5" type="ORF">RvY_02443</name>
</gene>
<dbReference type="EMBL" id="BDGG01000001">
    <property type="protein sequence ID" value="GAU89953.1"/>
    <property type="molecule type" value="Genomic_DNA"/>
</dbReference>
<dbReference type="GO" id="GO:0005739">
    <property type="term" value="C:mitochondrion"/>
    <property type="evidence" value="ECO:0007669"/>
    <property type="project" value="TreeGrafter"/>
</dbReference>
<evidence type="ECO:0000256" key="2">
    <source>
        <dbReference type="SAM" id="Coils"/>
    </source>
</evidence>
<dbReference type="SUPFAM" id="SSF53254">
    <property type="entry name" value="Phosphoglycerate mutase-like"/>
    <property type="match status" value="1"/>
</dbReference>
<feature type="signal peptide" evidence="4">
    <location>
        <begin position="1"/>
        <end position="23"/>
    </location>
</feature>
<dbReference type="STRING" id="947166.A0A1D1UU91"/>
<dbReference type="PANTHER" id="PTHR20935">
    <property type="entry name" value="PHOSPHOGLYCERATE MUTASE-RELATED"/>
    <property type="match status" value="1"/>
</dbReference>
<feature type="region of interest" description="Disordered" evidence="3">
    <location>
        <begin position="133"/>
        <end position="167"/>
    </location>
</feature>
<name>A0A1D1UU91_RAMVA</name>
<dbReference type="CDD" id="cd07040">
    <property type="entry name" value="HP"/>
    <property type="match status" value="1"/>
</dbReference>
<organism evidence="5 6">
    <name type="scientific">Ramazzottius varieornatus</name>
    <name type="common">Water bear</name>
    <name type="synonym">Tardigrade</name>
    <dbReference type="NCBI Taxonomy" id="947166"/>
    <lineage>
        <taxon>Eukaryota</taxon>
        <taxon>Metazoa</taxon>
        <taxon>Ecdysozoa</taxon>
        <taxon>Tardigrada</taxon>
        <taxon>Eutardigrada</taxon>
        <taxon>Parachela</taxon>
        <taxon>Hypsibioidea</taxon>
        <taxon>Ramazzottiidae</taxon>
        <taxon>Ramazzottius</taxon>
    </lineage>
</organism>
<keyword evidence="6" id="KW-1185">Reference proteome</keyword>
<comment type="caution">
    <text evidence="5">The sequence shown here is derived from an EMBL/GenBank/DDBJ whole genome shotgun (WGS) entry which is preliminary data.</text>
</comment>
<feature type="chain" id="PRO_5008897627" evidence="4">
    <location>
        <begin position="24"/>
        <end position="518"/>
    </location>
</feature>
<dbReference type="OrthoDB" id="2118094at2759"/>